<dbReference type="EMBL" id="ML977524">
    <property type="protein sequence ID" value="KAF2123649.1"/>
    <property type="molecule type" value="Genomic_DNA"/>
</dbReference>
<sequence>MSIIRLVLQALLADRHPLHRLFPLIPAIRYPLLSQLILRLRRNGLLRTLTIRQDPGSDESTKTPLPLKCIFHARCTSAMDLASSAMYASRRWRFVLMLTRRFADMVNENAGVELRVVALKHINGVFAGYVVKHPFPNLQTAGCCSGNSSHVFLSRLQPIYSVVVGLSRVRHLDHV</sequence>
<evidence type="ECO:0000313" key="1">
    <source>
        <dbReference type="EMBL" id="KAF2123649.1"/>
    </source>
</evidence>
<proteinExistence type="predicted"/>
<dbReference type="RefSeq" id="XP_033518043.1">
    <property type="nucleotide sequence ID" value="XM_033671054.1"/>
</dbReference>
<dbReference type="Proteomes" id="UP000799771">
    <property type="component" value="Unassembled WGS sequence"/>
</dbReference>
<gene>
    <name evidence="1" type="ORF">P153DRAFT_391376</name>
</gene>
<name>A0A6A5ZVU4_9PLEO</name>
<reference evidence="1" key="1">
    <citation type="journal article" date="2020" name="Stud. Mycol.">
        <title>101 Dothideomycetes genomes: a test case for predicting lifestyles and emergence of pathogens.</title>
        <authorList>
            <person name="Haridas S."/>
            <person name="Albert R."/>
            <person name="Binder M."/>
            <person name="Bloem J."/>
            <person name="Labutti K."/>
            <person name="Salamov A."/>
            <person name="Andreopoulos B."/>
            <person name="Baker S."/>
            <person name="Barry K."/>
            <person name="Bills G."/>
            <person name="Bluhm B."/>
            <person name="Cannon C."/>
            <person name="Castanera R."/>
            <person name="Culley D."/>
            <person name="Daum C."/>
            <person name="Ezra D."/>
            <person name="Gonzalez J."/>
            <person name="Henrissat B."/>
            <person name="Kuo A."/>
            <person name="Liang C."/>
            <person name="Lipzen A."/>
            <person name="Lutzoni F."/>
            <person name="Magnuson J."/>
            <person name="Mondo S."/>
            <person name="Nolan M."/>
            <person name="Ohm R."/>
            <person name="Pangilinan J."/>
            <person name="Park H.-J."/>
            <person name="Ramirez L."/>
            <person name="Alfaro M."/>
            <person name="Sun H."/>
            <person name="Tritt A."/>
            <person name="Yoshinaga Y."/>
            <person name="Zwiers L.-H."/>
            <person name="Turgeon B."/>
            <person name="Goodwin S."/>
            <person name="Spatafora J."/>
            <person name="Crous P."/>
            <person name="Grigoriev I."/>
        </authorList>
    </citation>
    <scope>NUCLEOTIDE SEQUENCE</scope>
    <source>
        <strain evidence="1">CBS 119687</strain>
    </source>
</reference>
<evidence type="ECO:0000313" key="2">
    <source>
        <dbReference type="Proteomes" id="UP000799771"/>
    </source>
</evidence>
<dbReference type="GeneID" id="54411486"/>
<organism evidence="1 2">
    <name type="scientific">Dothidotthia symphoricarpi CBS 119687</name>
    <dbReference type="NCBI Taxonomy" id="1392245"/>
    <lineage>
        <taxon>Eukaryota</taxon>
        <taxon>Fungi</taxon>
        <taxon>Dikarya</taxon>
        <taxon>Ascomycota</taxon>
        <taxon>Pezizomycotina</taxon>
        <taxon>Dothideomycetes</taxon>
        <taxon>Pleosporomycetidae</taxon>
        <taxon>Pleosporales</taxon>
        <taxon>Dothidotthiaceae</taxon>
        <taxon>Dothidotthia</taxon>
    </lineage>
</organism>
<keyword evidence="2" id="KW-1185">Reference proteome</keyword>
<dbReference type="AlphaFoldDB" id="A0A6A5ZVU4"/>
<accession>A0A6A5ZVU4</accession>
<protein>
    <submittedName>
        <fullName evidence="1">Uncharacterized protein</fullName>
    </submittedName>
</protein>